<dbReference type="InterPro" id="IPR025714">
    <property type="entry name" value="Methyltranfer_dom"/>
</dbReference>
<sequence length="208" mass="22897">MTEMACKDCTIDFNTPPPKSLQASRNVGLVIAGVAGGTAVLLSAICAPFVSPALRRICLPYVPATTQQVENIFSGLKGRSGTLIDLGSGDGRIVIEAAKRGFKAHGVELNPWLVWFSRVNAIRHGVRMNASFQRKDIWKTSLGKYDNVVIFGVDSMMDELNRKCQNEMKQDSAIAACRFSMPERKPDRVEGEGIDTVWIYYNQEGSKP</sequence>
<dbReference type="PANTHER" id="PTHR13610">
    <property type="entry name" value="METHYLTRANSFERASE DOMAIN-CONTAINING PROTEIN"/>
    <property type="match status" value="1"/>
</dbReference>
<dbReference type="SUPFAM" id="SSF53335">
    <property type="entry name" value="S-adenosyl-L-methionine-dependent methyltransferases"/>
    <property type="match status" value="1"/>
</dbReference>
<name>A0ABP1R2X0_9HEXA</name>
<comment type="caution">
    <text evidence="7">The sequence shown here is derived from an EMBL/GenBank/DDBJ whole genome shotgun (WGS) entry which is preliminary data.</text>
</comment>
<protein>
    <recommendedName>
        <fullName evidence="6">Methyltransferase domain-containing protein</fullName>
    </recommendedName>
</protein>
<organism evidence="7 8">
    <name type="scientific">Orchesella dallaii</name>
    <dbReference type="NCBI Taxonomy" id="48710"/>
    <lineage>
        <taxon>Eukaryota</taxon>
        <taxon>Metazoa</taxon>
        <taxon>Ecdysozoa</taxon>
        <taxon>Arthropoda</taxon>
        <taxon>Hexapoda</taxon>
        <taxon>Collembola</taxon>
        <taxon>Entomobryomorpha</taxon>
        <taxon>Entomobryoidea</taxon>
        <taxon>Orchesellidae</taxon>
        <taxon>Orchesellinae</taxon>
        <taxon>Orchesella</taxon>
    </lineage>
</organism>
<feature type="transmembrane region" description="Helical" evidence="5">
    <location>
        <begin position="27"/>
        <end position="50"/>
    </location>
</feature>
<keyword evidence="2" id="KW-0489">Methyltransferase</keyword>
<evidence type="ECO:0000259" key="6">
    <source>
        <dbReference type="Pfam" id="PF13847"/>
    </source>
</evidence>
<keyword evidence="3" id="KW-0808">Transferase</keyword>
<evidence type="ECO:0000313" key="8">
    <source>
        <dbReference type="Proteomes" id="UP001642540"/>
    </source>
</evidence>
<reference evidence="7 8" key="1">
    <citation type="submission" date="2024-08" db="EMBL/GenBank/DDBJ databases">
        <authorList>
            <person name="Cucini C."/>
            <person name="Frati F."/>
        </authorList>
    </citation>
    <scope>NUCLEOTIDE SEQUENCE [LARGE SCALE GENOMIC DNA]</scope>
</reference>
<keyword evidence="5" id="KW-1133">Transmembrane helix</keyword>
<comment type="similarity">
    <text evidence="1">Belongs to the ANT/ATPSC lysine N-methyltransferase family.</text>
</comment>
<dbReference type="EMBL" id="CAXLJM020000051">
    <property type="protein sequence ID" value="CAL8114892.1"/>
    <property type="molecule type" value="Genomic_DNA"/>
</dbReference>
<keyword evidence="5" id="KW-0472">Membrane</keyword>
<evidence type="ECO:0000256" key="2">
    <source>
        <dbReference type="ARBA" id="ARBA00022603"/>
    </source>
</evidence>
<evidence type="ECO:0000256" key="1">
    <source>
        <dbReference type="ARBA" id="ARBA00010633"/>
    </source>
</evidence>
<dbReference type="Proteomes" id="UP001642540">
    <property type="component" value="Unassembled WGS sequence"/>
</dbReference>
<feature type="domain" description="Methyltransferase" evidence="6">
    <location>
        <begin position="81"/>
        <end position="164"/>
    </location>
</feature>
<dbReference type="Pfam" id="PF13847">
    <property type="entry name" value="Methyltransf_31"/>
    <property type="match status" value="1"/>
</dbReference>
<evidence type="ECO:0000256" key="3">
    <source>
        <dbReference type="ARBA" id="ARBA00022679"/>
    </source>
</evidence>
<keyword evidence="4" id="KW-0949">S-adenosyl-L-methionine</keyword>
<accession>A0ABP1R2X0</accession>
<keyword evidence="8" id="KW-1185">Reference proteome</keyword>
<evidence type="ECO:0000256" key="4">
    <source>
        <dbReference type="ARBA" id="ARBA00022691"/>
    </source>
</evidence>
<keyword evidence="5" id="KW-0812">Transmembrane</keyword>
<gene>
    <name evidence="7" type="ORF">ODALV1_LOCUS16647</name>
</gene>
<proteinExistence type="inferred from homology"/>
<dbReference type="Gene3D" id="3.40.50.150">
    <property type="entry name" value="Vaccinia Virus protein VP39"/>
    <property type="match status" value="1"/>
</dbReference>
<dbReference type="InterPro" id="IPR026170">
    <property type="entry name" value="FAM173A/B"/>
</dbReference>
<dbReference type="PANTHER" id="PTHR13610:SF9">
    <property type="entry name" value="FI06469P"/>
    <property type="match status" value="1"/>
</dbReference>
<dbReference type="InterPro" id="IPR029063">
    <property type="entry name" value="SAM-dependent_MTases_sf"/>
</dbReference>
<evidence type="ECO:0000313" key="7">
    <source>
        <dbReference type="EMBL" id="CAL8114892.1"/>
    </source>
</evidence>
<evidence type="ECO:0000256" key="5">
    <source>
        <dbReference type="SAM" id="Phobius"/>
    </source>
</evidence>